<gene>
    <name evidence="1" type="ORF">M9H77_05755</name>
</gene>
<organism evidence="1 2">
    <name type="scientific">Catharanthus roseus</name>
    <name type="common">Madagascar periwinkle</name>
    <name type="synonym">Vinca rosea</name>
    <dbReference type="NCBI Taxonomy" id="4058"/>
    <lineage>
        <taxon>Eukaryota</taxon>
        <taxon>Viridiplantae</taxon>
        <taxon>Streptophyta</taxon>
        <taxon>Embryophyta</taxon>
        <taxon>Tracheophyta</taxon>
        <taxon>Spermatophyta</taxon>
        <taxon>Magnoliopsida</taxon>
        <taxon>eudicotyledons</taxon>
        <taxon>Gunneridae</taxon>
        <taxon>Pentapetalae</taxon>
        <taxon>asterids</taxon>
        <taxon>lamiids</taxon>
        <taxon>Gentianales</taxon>
        <taxon>Apocynaceae</taxon>
        <taxon>Rauvolfioideae</taxon>
        <taxon>Vinceae</taxon>
        <taxon>Catharanthinae</taxon>
        <taxon>Catharanthus</taxon>
    </lineage>
</organism>
<comment type="caution">
    <text evidence="1">The sequence shown here is derived from an EMBL/GenBank/DDBJ whole genome shotgun (WGS) entry which is preliminary data.</text>
</comment>
<dbReference type="Proteomes" id="UP001060085">
    <property type="component" value="Linkage Group LG01"/>
</dbReference>
<accession>A0ACC0CI48</accession>
<name>A0ACC0CI48_CATRO</name>
<evidence type="ECO:0000313" key="1">
    <source>
        <dbReference type="EMBL" id="KAI5684527.1"/>
    </source>
</evidence>
<reference evidence="2" key="1">
    <citation type="journal article" date="2023" name="Nat. Plants">
        <title>Single-cell RNA sequencing provides a high-resolution roadmap for understanding the multicellular compartmentation of specialized metabolism.</title>
        <authorList>
            <person name="Sun S."/>
            <person name="Shen X."/>
            <person name="Li Y."/>
            <person name="Li Y."/>
            <person name="Wang S."/>
            <person name="Li R."/>
            <person name="Zhang H."/>
            <person name="Shen G."/>
            <person name="Guo B."/>
            <person name="Wei J."/>
            <person name="Xu J."/>
            <person name="St-Pierre B."/>
            <person name="Chen S."/>
            <person name="Sun C."/>
        </authorList>
    </citation>
    <scope>NUCLEOTIDE SEQUENCE [LARGE SCALE GENOMIC DNA]</scope>
</reference>
<keyword evidence="2" id="KW-1185">Reference proteome</keyword>
<evidence type="ECO:0000313" key="2">
    <source>
        <dbReference type="Proteomes" id="UP001060085"/>
    </source>
</evidence>
<dbReference type="EMBL" id="CM044701">
    <property type="protein sequence ID" value="KAI5684527.1"/>
    <property type="molecule type" value="Genomic_DNA"/>
</dbReference>
<sequence length="343" mass="38141">MKASGGLVFGGRQRAAGFPTVLFGHRSLTVRCYSSSPDHVSFIREVAAAEPPKHLKHLLKMLQVKGESIISPGAKQGLLPLAIPLTKSSSGSITALLRWPTAPAGMEMPVVEVHKHGVWLLAKDVNQYIHRILVEEDTKSSQESSDELFQASADAGTELYKKGDFAASQISSVDSYLLKKVGLFPDILERKIKHHFEKGDNVSALVTGEFYTRKEHFPGFGRPFVFYAEVLLKVGRNMEAKDCARGALKSPWWTLGCKYHEVAGIAQWEDEQIEYIKEKVSAEGRQEDIKKGKEPAQVVLDEAAFLLDLASVEGTWEDYVDRIAKCYEEAGLPDMAKFVLYRD</sequence>
<proteinExistence type="predicted"/>
<protein>
    <submittedName>
        <fullName evidence="1">Uncharacterized protein</fullName>
    </submittedName>
</protein>